<dbReference type="Proteomes" id="UP000281962">
    <property type="component" value="Unassembled WGS sequence"/>
</dbReference>
<protein>
    <submittedName>
        <fullName evidence="1">Uncharacterized protein</fullName>
    </submittedName>
</protein>
<comment type="caution">
    <text evidence="1">The sequence shown here is derived from an EMBL/GenBank/DDBJ whole genome shotgun (WGS) entry which is preliminary data.</text>
</comment>
<sequence length="63" mass="7294">MNIKIKLNIFEDGEFWVIEIPESIEVFDDVNEVINFLRGINEEINDIANKLIKFKGLEVEANA</sequence>
<evidence type="ECO:0000313" key="2">
    <source>
        <dbReference type="Proteomes" id="UP000281962"/>
    </source>
</evidence>
<gene>
    <name evidence="1" type="ORF">DRJ21_00255</name>
</gene>
<evidence type="ECO:0000313" key="1">
    <source>
        <dbReference type="EMBL" id="RLE51388.1"/>
    </source>
</evidence>
<dbReference type="EMBL" id="QMQY01000004">
    <property type="protein sequence ID" value="RLE51388.1"/>
    <property type="molecule type" value="Genomic_DNA"/>
</dbReference>
<reference evidence="1 2" key="1">
    <citation type="submission" date="2018-06" db="EMBL/GenBank/DDBJ databases">
        <title>Extensive metabolic versatility and redundancy in microbially diverse, dynamic hydrothermal sediments.</title>
        <authorList>
            <person name="Dombrowski N."/>
            <person name="Teske A."/>
            <person name="Baker B.J."/>
        </authorList>
    </citation>
    <scope>NUCLEOTIDE SEQUENCE [LARGE SCALE GENOMIC DNA]</scope>
    <source>
        <strain evidence="1">B30_G17</strain>
    </source>
</reference>
<accession>A0A497EXJ6</accession>
<organism evidence="1 2">
    <name type="scientific">Thermoproteota archaeon</name>
    <dbReference type="NCBI Taxonomy" id="2056631"/>
    <lineage>
        <taxon>Archaea</taxon>
        <taxon>Thermoproteota</taxon>
    </lineage>
</organism>
<proteinExistence type="predicted"/>
<dbReference type="AlphaFoldDB" id="A0A497EXJ6"/>
<name>A0A497EXJ6_9CREN</name>